<organism evidence="1 2">
    <name type="scientific">Malus domestica</name>
    <name type="common">Apple</name>
    <name type="synonym">Pyrus malus</name>
    <dbReference type="NCBI Taxonomy" id="3750"/>
    <lineage>
        <taxon>Eukaryota</taxon>
        <taxon>Viridiplantae</taxon>
        <taxon>Streptophyta</taxon>
        <taxon>Embryophyta</taxon>
        <taxon>Tracheophyta</taxon>
        <taxon>Spermatophyta</taxon>
        <taxon>Magnoliopsida</taxon>
        <taxon>eudicotyledons</taxon>
        <taxon>Gunneridae</taxon>
        <taxon>Pentapetalae</taxon>
        <taxon>rosids</taxon>
        <taxon>fabids</taxon>
        <taxon>Rosales</taxon>
        <taxon>Rosaceae</taxon>
        <taxon>Amygdaloideae</taxon>
        <taxon>Maleae</taxon>
        <taxon>Malus</taxon>
    </lineage>
</organism>
<gene>
    <name evidence="1" type="ORF">DVH24_041547</name>
</gene>
<dbReference type="Proteomes" id="UP000290289">
    <property type="component" value="Chromosome 13"/>
</dbReference>
<evidence type="ECO:0000313" key="1">
    <source>
        <dbReference type="EMBL" id="RXH80400.1"/>
    </source>
</evidence>
<dbReference type="EMBL" id="RDQH01000339">
    <property type="protein sequence ID" value="RXH80400.1"/>
    <property type="molecule type" value="Genomic_DNA"/>
</dbReference>
<comment type="caution">
    <text evidence="1">The sequence shown here is derived from an EMBL/GenBank/DDBJ whole genome shotgun (WGS) entry which is preliminary data.</text>
</comment>
<evidence type="ECO:0000313" key="2">
    <source>
        <dbReference type="Proteomes" id="UP000290289"/>
    </source>
</evidence>
<sequence length="132" mass="14789">MTELPPSFAFLFVVFFSLNSKMINLALLDTCWPFVIPFFSCRWLILTASTADRSSTAAVCSYSIHYCFDSYVVLSTKKPEPVARTLSYGGTTAIIRFTLNFPHKSNLQPRCPWETGSLIGESKGNVTPNDYL</sequence>
<reference evidence="1 2" key="1">
    <citation type="submission" date="2018-10" db="EMBL/GenBank/DDBJ databases">
        <title>A high-quality apple genome assembly.</title>
        <authorList>
            <person name="Hu J."/>
        </authorList>
    </citation>
    <scope>NUCLEOTIDE SEQUENCE [LARGE SCALE GENOMIC DNA]</scope>
    <source>
        <strain evidence="2">cv. HFTH1</strain>
        <tissue evidence="1">Young leaf</tissue>
    </source>
</reference>
<accession>A0A498IB37</accession>
<name>A0A498IB37_MALDO</name>
<protein>
    <submittedName>
        <fullName evidence="1">Uncharacterized protein</fullName>
    </submittedName>
</protein>
<dbReference type="AlphaFoldDB" id="A0A498IB37"/>
<keyword evidence="2" id="KW-1185">Reference proteome</keyword>
<proteinExistence type="predicted"/>